<dbReference type="EMBL" id="SOAU01000001">
    <property type="protein sequence ID" value="TDT16491.1"/>
    <property type="molecule type" value="Genomic_DNA"/>
</dbReference>
<sequence length="521" mass="54167">MNPLPQSSVRGSRHLVASADQLASRAGDAIFGAGGNAVDAAIATNAAIAVTGPHLCGMGGDLFALVHTGGDVVALNSSGRAGSGADPDAVRADGHAVMPFHHDIRSVTVPGCVDGWVALHERFGSLPLADVLAPAIDLAENGFPASPLLVGSTARLDQAGREQLHELAAQATRTGAPVRRPGAARALRAIVEHGRDGFYGGEFGDGLFALGNGWYSPDDLASSSADWVDPLTASMFGVDVHTIGPNSQGYLTLAGGVAAEPLDLPDPDDERWAHLLIEAAKLAGYDRTQVLHEHADGDALVEAVRQRRHLLDTERASTYHAPASAGDTTYLCTAEADGLAVSLIQSNASGFGCWLAEPNTGINLHNRGLGFSLEAGHPAELGPGRRPPHTLSPALATRGGELVSVFGTMGGDAQPQILLQVAARLFLHGQSPAEAINSARWALAGPETGFDTWSDLDHQRVEVEGHAPDGWEPGLVARGHRVDRLPEYDSGFGHAHAIVRDDHGLSGAADPRCRIGAAIGR</sequence>
<dbReference type="Pfam" id="PF01019">
    <property type="entry name" value="G_glu_transpept"/>
    <property type="match status" value="1"/>
</dbReference>
<dbReference type="OrthoDB" id="9781342at2"/>
<reference evidence="1 2" key="1">
    <citation type="submission" date="2019-03" db="EMBL/GenBank/DDBJ databases">
        <title>Sequencing the genomes of 1000 actinobacteria strains.</title>
        <authorList>
            <person name="Klenk H.-P."/>
        </authorList>
    </citation>
    <scope>NUCLEOTIDE SEQUENCE [LARGE SCALE GENOMIC DNA]</scope>
    <source>
        <strain evidence="1 2">DSM 18936</strain>
    </source>
</reference>
<dbReference type="PRINTS" id="PR01210">
    <property type="entry name" value="GGTRANSPTASE"/>
</dbReference>
<keyword evidence="2" id="KW-1185">Reference proteome</keyword>
<dbReference type="AlphaFoldDB" id="A0A4R7HZB6"/>
<evidence type="ECO:0000313" key="1">
    <source>
        <dbReference type="EMBL" id="TDT16491.1"/>
    </source>
</evidence>
<name>A0A4R7HZB6_9ACTN</name>
<protein>
    <submittedName>
        <fullName evidence="1">Gamma-glutamyltranspeptidase/glutathione hydrolase</fullName>
    </submittedName>
</protein>
<comment type="caution">
    <text evidence="1">The sequence shown here is derived from an EMBL/GenBank/DDBJ whole genome shotgun (WGS) entry which is preliminary data.</text>
</comment>
<dbReference type="InterPro" id="IPR043137">
    <property type="entry name" value="GGT_ssub_C"/>
</dbReference>
<organism evidence="1 2">
    <name type="scientific">Ilumatobacter fluminis</name>
    <dbReference type="NCBI Taxonomy" id="467091"/>
    <lineage>
        <taxon>Bacteria</taxon>
        <taxon>Bacillati</taxon>
        <taxon>Actinomycetota</taxon>
        <taxon>Acidimicrobiia</taxon>
        <taxon>Acidimicrobiales</taxon>
        <taxon>Ilumatobacteraceae</taxon>
        <taxon>Ilumatobacter</taxon>
    </lineage>
</organism>
<dbReference type="PANTHER" id="PTHR43881:SF1">
    <property type="entry name" value="GAMMA-GLUTAMYLTRANSPEPTIDASE (AFU_ORTHOLOGUE AFUA_4G13580)"/>
    <property type="match status" value="1"/>
</dbReference>
<dbReference type="GO" id="GO:0016787">
    <property type="term" value="F:hydrolase activity"/>
    <property type="evidence" value="ECO:0007669"/>
    <property type="project" value="UniProtKB-KW"/>
</dbReference>
<proteinExistence type="predicted"/>
<dbReference type="PANTHER" id="PTHR43881">
    <property type="entry name" value="GAMMA-GLUTAMYLTRANSPEPTIDASE (AFU_ORTHOLOGUE AFUA_4G13580)"/>
    <property type="match status" value="1"/>
</dbReference>
<dbReference type="Proteomes" id="UP000294558">
    <property type="component" value="Unassembled WGS sequence"/>
</dbReference>
<dbReference type="SUPFAM" id="SSF56235">
    <property type="entry name" value="N-terminal nucleophile aminohydrolases (Ntn hydrolases)"/>
    <property type="match status" value="1"/>
</dbReference>
<dbReference type="InterPro" id="IPR052896">
    <property type="entry name" value="GGT-like_enzyme"/>
</dbReference>
<evidence type="ECO:0000313" key="2">
    <source>
        <dbReference type="Proteomes" id="UP000294558"/>
    </source>
</evidence>
<accession>A0A4R7HZB6</accession>
<keyword evidence="1" id="KW-0378">Hydrolase</keyword>
<dbReference type="Gene3D" id="3.60.20.40">
    <property type="match status" value="1"/>
</dbReference>
<gene>
    <name evidence="1" type="ORF">BDK89_2082</name>
</gene>
<dbReference type="InterPro" id="IPR029055">
    <property type="entry name" value="Ntn_hydrolases_N"/>
</dbReference>
<dbReference type="RefSeq" id="WP_133868866.1">
    <property type="nucleotide sequence ID" value="NZ_SOAU01000001.1"/>
</dbReference>